<evidence type="ECO:0000313" key="3">
    <source>
        <dbReference type="Proteomes" id="UP000237000"/>
    </source>
</evidence>
<reference evidence="3" key="1">
    <citation type="submission" date="2016-06" db="EMBL/GenBank/DDBJ databases">
        <title>Parallel loss of symbiosis genes in relatives of nitrogen-fixing non-legume Parasponia.</title>
        <authorList>
            <person name="Van Velzen R."/>
            <person name="Holmer R."/>
            <person name="Bu F."/>
            <person name="Rutten L."/>
            <person name="Van Zeijl A."/>
            <person name="Liu W."/>
            <person name="Santuari L."/>
            <person name="Cao Q."/>
            <person name="Sharma T."/>
            <person name="Shen D."/>
            <person name="Roswanjaya Y."/>
            <person name="Wardhani T."/>
            <person name="Kalhor M.S."/>
            <person name="Jansen J."/>
            <person name="Van den Hoogen J."/>
            <person name="Gungor B."/>
            <person name="Hartog M."/>
            <person name="Hontelez J."/>
            <person name="Verver J."/>
            <person name="Yang W.-C."/>
            <person name="Schijlen E."/>
            <person name="Repin R."/>
            <person name="Schilthuizen M."/>
            <person name="Schranz E."/>
            <person name="Heidstra R."/>
            <person name="Miyata K."/>
            <person name="Fedorova E."/>
            <person name="Kohlen W."/>
            <person name="Bisseling T."/>
            <person name="Smit S."/>
            <person name="Geurts R."/>
        </authorList>
    </citation>
    <scope>NUCLEOTIDE SEQUENCE [LARGE SCALE GENOMIC DNA]</scope>
    <source>
        <strain evidence="3">cv. RG33-2</strain>
    </source>
</reference>
<comment type="caution">
    <text evidence="2">The sequence shown here is derived from an EMBL/GenBank/DDBJ whole genome shotgun (WGS) entry which is preliminary data.</text>
</comment>
<gene>
    <name evidence="2" type="ORF">TorRG33x02_233210</name>
</gene>
<organism evidence="2 3">
    <name type="scientific">Trema orientale</name>
    <name type="common">Charcoal tree</name>
    <name type="synonym">Celtis orientalis</name>
    <dbReference type="NCBI Taxonomy" id="63057"/>
    <lineage>
        <taxon>Eukaryota</taxon>
        <taxon>Viridiplantae</taxon>
        <taxon>Streptophyta</taxon>
        <taxon>Embryophyta</taxon>
        <taxon>Tracheophyta</taxon>
        <taxon>Spermatophyta</taxon>
        <taxon>Magnoliopsida</taxon>
        <taxon>eudicotyledons</taxon>
        <taxon>Gunneridae</taxon>
        <taxon>Pentapetalae</taxon>
        <taxon>rosids</taxon>
        <taxon>fabids</taxon>
        <taxon>Rosales</taxon>
        <taxon>Cannabaceae</taxon>
        <taxon>Trema</taxon>
    </lineage>
</organism>
<keyword evidence="1" id="KW-0812">Transmembrane</keyword>
<dbReference type="EMBL" id="JXTC01000230">
    <property type="protein sequence ID" value="PON80825.1"/>
    <property type="molecule type" value="Genomic_DNA"/>
</dbReference>
<feature type="transmembrane region" description="Helical" evidence="1">
    <location>
        <begin position="17"/>
        <end position="40"/>
    </location>
</feature>
<sequence length="89" mass="9832">MTRTSALSVFSPPRSPMWISLICVSINIATVCPFSSFSLFTRSTTVWCYSCVPWNIFICATLIHPANISSCSNSHVSGPIVHTNFVRFS</sequence>
<name>A0A2P5E5K4_TREOI</name>
<keyword evidence="1" id="KW-0472">Membrane</keyword>
<accession>A0A2P5E5K4</accession>
<dbReference type="AlphaFoldDB" id="A0A2P5E5K4"/>
<dbReference type="Proteomes" id="UP000237000">
    <property type="component" value="Unassembled WGS sequence"/>
</dbReference>
<keyword evidence="1" id="KW-1133">Transmembrane helix</keyword>
<proteinExistence type="predicted"/>
<keyword evidence="3" id="KW-1185">Reference proteome</keyword>
<protein>
    <submittedName>
        <fullName evidence="2">Uncharacterized protein</fullName>
    </submittedName>
</protein>
<evidence type="ECO:0000313" key="2">
    <source>
        <dbReference type="EMBL" id="PON80825.1"/>
    </source>
</evidence>
<evidence type="ECO:0000256" key="1">
    <source>
        <dbReference type="SAM" id="Phobius"/>
    </source>
</evidence>
<dbReference type="InParanoid" id="A0A2P5E5K4"/>